<dbReference type="SUPFAM" id="SSF53067">
    <property type="entry name" value="Actin-like ATPase domain"/>
    <property type="match status" value="2"/>
</dbReference>
<comment type="caution">
    <text evidence="8">The sequence shown here is derived from an EMBL/GenBank/DDBJ whole genome shotgun (WGS) entry which is preliminary data.</text>
</comment>
<evidence type="ECO:0000256" key="2">
    <source>
        <dbReference type="ARBA" id="ARBA00022679"/>
    </source>
</evidence>
<evidence type="ECO:0000256" key="6">
    <source>
        <dbReference type="HAMAP-Rule" id="MF_00020"/>
    </source>
</evidence>
<keyword evidence="3 6" id="KW-0547">Nucleotide-binding</keyword>
<comment type="pathway">
    <text evidence="6">Metabolic intermediate biosynthesis; acetyl-CoA biosynthesis; acetyl-CoA from acetate: step 1/2.</text>
</comment>
<keyword evidence="6" id="KW-0963">Cytoplasm</keyword>
<evidence type="ECO:0000313" key="8">
    <source>
        <dbReference type="EMBL" id="RBQ17949.1"/>
    </source>
</evidence>
<name>A0A366LX63_9ACTN</name>
<dbReference type="PROSITE" id="PS01076">
    <property type="entry name" value="ACETATE_KINASE_2"/>
    <property type="match status" value="1"/>
</dbReference>
<comment type="catalytic activity">
    <reaction evidence="6">
        <text>acetate + ATP = acetyl phosphate + ADP</text>
        <dbReference type="Rhea" id="RHEA:11352"/>
        <dbReference type="ChEBI" id="CHEBI:22191"/>
        <dbReference type="ChEBI" id="CHEBI:30089"/>
        <dbReference type="ChEBI" id="CHEBI:30616"/>
        <dbReference type="ChEBI" id="CHEBI:456216"/>
        <dbReference type="EC" id="2.7.2.1"/>
    </reaction>
</comment>
<dbReference type="OrthoDB" id="9802453at2"/>
<evidence type="ECO:0000256" key="1">
    <source>
        <dbReference type="ARBA" id="ARBA00008748"/>
    </source>
</evidence>
<evidence type="ECO:0000256" key="4">
    <source>
        <dbReference type="ARBA" id="ARBA00022777"/>
    </source>
</evidence>
<dbReference type="RefSeq" id="WP_113982550.1">
    <property type="nucleotide sequence ID" value="NZ_QMEY01000009.1"/>
</dbReference>
<evidence type="ECO:0000313" key="9">
    <source>
        <dbReference type="Proteomes" id="UP000253303"/>
    </source>
</evidence>
<dbReference type="GO" id="GO:0000287">
    <property type="term" value="F:magnesium ion binding"/>
    <property type="evidence" value="ECO:0007669"/>
    <property type="project" value="UniProtKB-UniRule"/>
</dbReference>
<feature type="binding site" evidence="6">
    <location>
        <begin position="258"/>
        <end position="260"/>
    </location>
    <ligand>
        <name>ATP</name>
        <dbReference type="ChEBI" id="CHEBI:30616"/>
    </ligand>
</feature>
<keyword evidence="6" id="KW-0479">Metal-binding</keyword>
<comment type="cofactor">
    <cofactor evidence="6">
        <name>Mg(2+)</name>
        <dbReference type="ChEBI" id="CHEBI:18420"/>
    </cofactor>
    <cofactor evidence="6">
        <name>Mn(2+)</name>
        <dbReference type="ChEBI" id="CHEBI:29035"/>
    </cofactor>
    <text evidence="6">Mg(2+). Can also accept Mn(2+).</text>
</comment>
<dbReference type="GO" id="GO:0006083">
    <property type="term" value="P:acetate metabolic process"/>
    <property type="evidence" value="ECO:0007669"/>
    <property type="project" value="TreeGrafter"/>
</dbReference>
<gene>
    <name evidence="6" type="primary">ackA</name>
    <name evidence="8" type="ORF">DP939_21485</name>
</gene>
<feature type="site" description="Transition state stabilizer" evidence="6">
    <location>
        <position position="215"/>
    </location>
</feature>
<dbReference type="EMBL" id="QMEY01000009">
    <property type="protein sequence ID" value="RBQ17949.1"/>
    <property type="molecule type" value="Genomic_DNA"/>
</dbReference>
<dbReference type="Proteomes" id="UP000253303">
    <property type="component" value="Unassembled WGS sequence"/>
</dbReference>
<dbReference type="PANTHER" id="PTHR21060">
    <property type="entry name" value="ACETATE KINASE"/>
    <property type="match status" value="1"/>
</dbReference>
<dbReference type="Pfam" id="PF00871">
    <property type="entry name" value="Acetate_kinase"/>
    <property type="match status" value="1"/>
</dbReference>
<reference evidence="8 9" key="1">
    <citation type="submission" date="2018-06" db="EMBL/GenBank/DDBJ databases">
        <title>Sphaerisporangium craniellae sp. nov., isolated from a marine sponge in the South China Sea.</title>
        <authorList>
            <person name="Li L."/>
        </authorList>
    </citation>
    <scope>NUCLEOTIDE SEQUENCE [LARGE SCALE GENOMIC DNA]</scope>
    <source>
        <strain evidence="8 9">LHW63015</strain>
    </source>
</reference>
<accession>A0A366LX63</accession>
<keyword evidence="2 6" id="KW-0808">Transferase</keyword>
<evidence type="ECO:0000256" key="5">
    <source>
        <dbReference type="ARBA" id="ARBA00022840"/>
    </source>
</evidence>
<protein>
    <recommendedName>
        <fullName evidence="6">Acetate kinase</fullName>
        <ecNumber evidence="6">2.7.2.1</ecNumber>
    </recommendedName>
    <alternativeName>
        <fullName evidence="6">Acetokinase</fullName>
    </alternativeName>
</protein>
<dbReference type="PRINTS" id="PR00471">
    <property type="entry name" value="ACETATEKNASE"/>
</dbReference>
<feature type="site" description="Transition state stabilizer" evidence="6">
    <location>
        <position position="154"/>
    </location>
</feature>
<dbReference type="GO" id="GO:0006085">
    <property type="term" value="P:acetyl-CoA biosynthetic process"/>
    <property type="evidence" value="ECO:0007669"/>
    <property type="project" value="UniProtKB-UniRule"/>
</dbReference>
<proteinExistence type="inferred from homology"/>
<dbReference type="EC" id="2.7.2.1" evidence="6"/>
<keyword evidence="4 6" id="KW-0418">Kinase</keyword>
<dbReference type="NCBIfam" id="TIGR00016">
    <property type="entry name" value="ackA"/>
    <property type="match status" value="1"/>
</dbReference>
<dbReference type="InterPro" id="IPR043129">
    <property type="entry name" value="ATPase_NBD"/>
</dbReference>
<keyword evidence="5 6" id="KW-0067">ATP-binding</keyword>
<feature type="binding site" evidence="6">
    <location>
        <position position="354"/>
    </location>
    <ligand>
        <name>Mg(2+)</name>
        <dbReference type="ChEBI" id="CHEBI:18420"/>
    </ligand>
</feature>
<dbReference type="InterPro" id="IPR004372">
    <property type="entry name" value="Ac/propionate_kinase"/>
</dbReference>
<feature type="active site" description="Proton donor/acceptor" evidence="6">
    <location>
        <position position="122"/>
    </location>
</feature>
<dbReference type="PANTHER" id="PTHR21060:SF15">
    <property type="entry name" value="ACETATE KINASE-RELATED"/>
    <property type="match status" value="1"/>
</dbReference>
<keyword evidence="6" id="KW-0460">Magnesium</keyword>
<dbReference type="Gene3D" id="3.30.420.40">
    <property type="match status" value="2"/>
</dbReference>
<dbReference type="GO" id="GO:0005524">
    <property type="term" value="F:ATP binding"/>
    <property type="evidence" value="ECO:0007669"/>
    <property type="project" value="UniProtKB-KW"/>
</dbReference>
<comment type="similarity">
    <text evidence="1 6 7">Belongs to the acetokinase family.</text>
</comment>
<evidence type="ECO:0000256" key="7">
    <source>
        <dbReference type="RuleBase" id="RU003835"/>
    </source>
</evidence>
<dbReference type="PIRSF" id="PIRSF000722">
    <property type="entry name" value="Acetate_prop_kin"/>
    <property type="match status" value="1"/>
</dbReference>
<dbReference type="AlphaFoldDB" id="A0A366LX63"/>
<comment type="subunit">
    <text evidence="6">Homodimer.</text>
</comment>
<feature type="binding site" evidence="6">
    <location>
        <position position="65"/>
    </location>
    <ligand>
        <name>substrate</name>
    </ligand>
</feature>
<comment type="caution">
    <text evidence="6">Lacks conserved residue(s) required for the propagation of feature annotation.</text>
</comment>
<evidence type="ECO:0000256" key="3">
    <source>
        <dbReference type="ARBA" id="ARBA00022741"/>
    </source>
</evidence>
<dbReference type="HAMAP" id="MF_00020">
    <property type="entry name" value="Acetate_kinase"/>
    <property type="match status" value="1"/>
</dbReference>
<comment type="subcellular location">
    <subcellularLocation>
        <location evidence="6">Cytoplasm</location>
    </subcellularLocation>
</comment>
<dbReference type="UniPathway" id="UPA00340">
    <property type="reaction ID" value="UER00458"/>
</dbReference>
<dbReference type="GO" id="GO:0008776">
    <property type="term" value="F:acetate kinase activity"/>
    <property type="evidence" value="ECO:0007669"/>
    <property type="project" value="UniProtKB-UniRule"/>
</dbReference>
<dbReference type="InterPro" id="IPR023865">
    <property type="entry name" value="Aliphatic_acid_kinase_CS"/>
</dbReference>
<dbReference type="InterPro" id="IPR000890">
    <property type="entry name" value="Aliphatic_acid_kin_short-chain"/>
</dbReference>
<comment type="function">
    <text evidence="6">Catalyzes the formation of acetyl phosphate from acetate and ATP. Can also catalyze the reverse reaction.</text>
</comment>
<keyword evidence="9" id="KW-1185">Reference proteome</keyword>
<feature type="binding site" evidence="6">
    <location>
        <begin position="182"/>
        <end position="186"/>
    </location>
    <ligand>
        <name>ATP</name>
        <dbReference type="ChEBI" id="CHEBI:30616"/>
    </ligand>
</feature>
<sequence length="373" mass="40092">MASSDPVVLTVNAGSSSLRLNLVRGDEVLAERHTEQSLDPDAAQETVADFLGEIGDLDVAAVGHRLVHGGVAVPAPMVVDDEIVAQVAAREDLAPLHIPPALALVEAVRRCLPDVPHVLCPDTAFHAGLPESATRYPLPEEWRRRYGLRRYGFHGLSYAWALRRAAELLDRPVTESQLVLTHLGGGCSVCAVREGRSVDTSMGFTPLEGVPMSKRSGSVDPGMLLWLLTGNRLSVSELREGLEHRSGLLGLSDGRSGDTRDLVKAGDPTSELALTVFAHRVAREIAAEATSLSRLDALVFTGEIGWDQPEVREAVCDRLGLLGIGRPEIGDPQIDRVVSAPDAETAVLVIEPREELQLARETLSVLYPAVGYV</sequence>
<organism evidence="8 9">
    <name type="scientific">Spongiactinospora rosea</name>
    <dbReference type="NCBI Taxonomy" id="2248750"/>
    <lineage>
        <taxon>Bacteria</taxon>
        <taxon>Bacillati</taxon>
        <taxon>Actinomycetota</taxon>
        <taxon>Actinomycetes</taxon>
        <taxon>Streptosporangiales</taxon>
        <taxon>Streptosporangiaceae</taxon>
        <taxon>Spongiactinospora</taxon>
    </lineage>
</organism>
<dbReference type="GO" id="GO:0005737">
    <property type="term" value="C:cytoplasm"/>
    <property type="evidence" value="ECO:0007669"/>
    <property type="project" value="UniProtKB-SubCell"/>
</dbReference>